<dbReference type="EMBL" id="ML119664">
    <property type="protein sequence ID" value="RPA83539.1"/>
    <property type="molecule type" value="Genomic_DNA"/>
</dbReference>
<feature type="compositionally biased region" description="Gly residues" evidence="1">
    <location>
        <begin position="258"/>
        <end position="275"/>
    </location>
</feature>
<protein>
    <submittedName>
        <fullName evidence="2">Uncharacterized protein</fullName>
    </submittedName>
</protein>
<gene>
    <name evidence="2" type="ORF">BJ508DRAFT_304727</name>
</gene>
<proteinExistence type="predicted"/>
<feature type="compositionally biased region" description="Low complexity" evidence="1">
    <location>
        <begin position="363"/>
        <end position="376"/>
    </location>
</feature>
<organism evidence="2 3">
    <name type="scientific">Ascobolus immersus RN42</name>
    <dbReference type="NCBI Taxonomy" id="1160509"/>
    <lineage>
        <taxon>Eukaryota</taxon>
        <taxon>Fungi</taxon>
        <taxon>Dikarya</taxon>
        <taxon>Ascomycota</taxon>
        <taxon>Pezizomycotina</taxon>
        <taxon>Pezizomycetes</taxon>
        <taxon>Pezizales</taxon>
        <taxon>Ascobolaceae</taxon>
        <taxon>Ascobolus</taxon>
    </lineage>
</organism>
<feature type="region of interest" description="Disordered" evidence="1">
    <location>
        <begin position="257"/>
        <end position="376"/>
    </location>
</feature>
<dbReference type="Proteomes" id="UP000275078">
    <property type="component" value="Unassembled WGS sequence"/>
</dbReference>
<accession>A0A3N4IBT5</accession>
<dbReference type="AlphaFoldDB" id="A0A3N4IBT5"/>
<name>A0A3N4IBT5_ASCIM</name>
<feature type="compositionally biased region" description="Acidic residues" evidence="1">
    <location>
        <begin position="313"/>
        <end position="354"/>
    </location>
</feature>
<sequence length="444" mass="48234">MNKHRPVSFPSELTSVTTSQVYLVVRFIRVATFTSRRLILDEGRSSVNITSSKGIFCTKVLWSVSSASPPPRSRQNPLPVCCRYSFFSSPLLTVTVANQWKGRSNKSPKLSLGTSPLAQMLSTASRSTGEPRRAKPRYRKPKWIEAFNRLDPDVQRRYAFAAVRKLPEPQDVARAEKLIFPHLTSPRHLRNLFLIAPYDASLRMALMTSDRFDSFWEELYLEAYGGDDHHAFPVQSSIGRLGVLFSISRYLAIRELGKGSGHGKPGSKKQGGGGVWKPKGGKDTEKDNKKGAGNSEEGGREEEGGEGGGAAGEDGEGGDAAGGDENEDLFEEDDAEAEDDNDDDAEDENEEQGEEMGVGGAAAGAAPGAAADDLGPEGPYAGPYGIGDMFSFGGKVNKELTHAALNHQGLVRLTVMGSWRNEGTGDGQWHRVSTPRSRWLGHSY</sequence>
<keyword evidence="3" id="KW-1185">Reference proteome</keyword>
<evidence type="ECO:0000313" key="3">
    <source>
        <dbReference type="Proteomes" id="UP000275078"/>
    </source>
</evidence>
<reference evidence="2 3" key="1">
    <citation type="journal article" date="2018" name="Nat. Ecol. Evol.">
        <title>Pezizomycetes genomes reveal the molecular basis of ectomycorrhizal truffle lifestyle.</title>
        <authorList>
            <person name="Murat C."/>
            <person name="Payen T."/>
            <person name="Noel B."/>
            <person name="Kuo A."/>
            <person name="Morin E."/>
            <person name="Chen J."/>
            <person name="Kohler A."/>
            <person name="Krizsan K."/>
            <person name="Balestrini R."/>
            <person name="Da Silva C."/>
            <person name="Montanini B."/>
            <person name="Hainaut M."/>
            <person name="Levati E."/>
            <person name="Barry K.W."/>
            <person name="Belfiori B."/>
            <person name="Cichocki N."/>
            <person name="Clum A."/>
            <person name="Dockter R.B."/>
            <person name="Fauchery L."/>
            <person name="Guy J."/>
            <person name="Iotti M."/>
            <person name="Le Tacon F."/>
            <person name="Lindquist E.A."/>
            <person name="Lipzen A."/>
            <person name="Malagnac F."/>
            <person name="Mello A."/>
            <person name="Molinier V."/>
            <person name="Miyauchi S."/>
            <person name="Poulain J."/>
            <person name="Riccioni C."/>
            <person name="Rubini A."/>
            <person name="Sitrit Y."/>
            <person name="Splivallo R."/>
            <person name="Traeger S."/>
            <person name="Wang M."/>
            <person name="Zifcakova L."/>
            <person name="Wipf D."/>
            <person name="Zambonelli A."/>
            <person name="Paolocci F."/>
            <person name="Nowrousian M."/>
            <person name="Ottonello S."/>
            <person name="Baldrian P."/>
            <person name="Spatafora J.W."/>
            <person name="Henrissat B."/>
            <person name="Nagy L.G."/>
            <person name="Aury J.M."/>
            <person name="Wincker P."/>
            <person name="Grigoriev I.V."/>
            <person name="Bonfante P."/>
            <person name="Martin F.M."/>
        </authorList>
    </citation>
    <scope>NUCLEOTIDE SEQUENCE [LARGE SCALE GENOMIC DNA]</scope>
    <source>
        <strain evidence="2 3">RN42</strain>
    </source>
</reference>
<evidence type="ECO:0000256" key="1">
    <source>
        <dbReference type="SAM" id="MobiDB-lite"/>
    </source>
</evidence>
<evidence type="ECO:0000313" key="2">
    <source>
        <dbReference type="EMBL" id="RPA83539.1"/>
    </source>
</evidence>
<feature type="compositionally biased region" description="Basic and acidic residues" evidence="1">
    <location>
        <begin position="280"/>
        <end position="290"/>
    </location>
</feature>